<sequence length="43" mass="4818">MEIKLAQIVAEKNPHVPPGIKKRPERFLMPRSAGMKKSPVYSG</sequence>
<reference evidence="2" key="1">
    <citation type="submission" date="2015-01" db="EMBL/GenBank/DDBJ databases">
        <authorList>
            <person name="Paterson Steve"/>
        </authorList>
    </citation>
    <scope>NUCLEOTIDE SEQUENCE [LARGE SCALE GENOMIC DNA]</scope>
    <source>
        <strain evidence="2">OBR1</strain>
    </source>
</reference>
<evidence type="ECO:0000313" key="1">
    <source>
        <dbReference type="EMBL" id="CPR16441.1"/>
    </source>
</evidence>
<gene>
    <name evidence="1" type="ORF">BN1221_02076c</name>
</gene>
<protein>
    <submittedName>
        <fullName evidence="1">Uncharacterized protein</fullName>
    </submittedName>
</protein>
<proteinExistence type="predicted"/>
<dbReference type="AlphaFoldDB" id="A0A0G4JUP9"/>
<accession>A0A0G4JUP9</accession>
<dbReference type="Proteomes" id="UP000044377">
    <property type="component" value="Unassembled WGS sequence"/>
</dbReference>
<name>A0A0G4JUP9_9GAMM</name>
<keyword evidence="2" id="KW-1185">Reference proteome</keyword>
<evidence type="ECO:0000313" key="2">
    <source>
        <dbReference type="Proteomes" id="UP000044377"/>
    </source>
</evidence>
<dbReference type="EMBL" id="CGIG01000001">
    <property type="protein sequence ID" value="CPR16441.1"/>
    <property type="molecule type" value="Genomic_DNA"/>
</dbReference>
<organism evidence="1 2">
    <name type="scientific">Brenneria goodwinii</name>
    <dbReference type="NCBI Taxonomy" id="1109412"/>
    <lineage>
        <taxon>Bacteria</taxon>
        <taxon>Pseudomonadati</taxon>
        <taxon>Pseudomonadota</taxon>
        <taxon>Gammaproteobacteria</taxon>
        <taxon>Enterobacterales</taxon>
        <taxon>Pectobacteriaceae</taxon>
        <taxon>Brenneria</taxon>
    </lineage>
</organism>